<name>A0A5D2LVT5_GOSTO</name>
<organism evidence="1 2">
    <name type="scientific">Gossypium tomentosum</name>
    <name type="common">Hawaiian cotton</name>
    <name type="synonym">Gossypium sandvicense</name>
    <dbReference type="NCBI Taxonomy" id="34277"/>
    <lineage>
        <taxon>Eukaryota</taxon>
        <taxon>Viridiplantae</taxon>
        <taxon>Streptophyta</taxon>
        <taxon>Embryophyta</taxon>
        <taxon>Tracheophyta</taxon>
        <taxon>Spermatophyta</taxon>
        <taxon>Magnoliopsida</taxon>
        <taxon>eudicotyledons</taxon>
        <taxon>Gunneridae</taxon>
        <taxon>Pentapetalae</taxon>
        <taxon>rosids</taxon>
        <taxon>malvids</taxon>
        <taxon>Malvales</taxon>
        <taxon>Malvaceae</taxon>
        <taxon>Malvoideae</taxon>
        <taxon>Gossypium</taxon>
    </lineage>
</organism>
<accession>A0A5D2LVT5</accession>
<proteinExistence type="predicted"/>
<dbReference type="Proteomes" id="UP000322667">
    <property type="component" value="Chromosome D02"/>
</dbReference>
<gene>
    <name evidence="1" type="ORF">ES332_D02G112200v1</name>
</gene>
<dbReference type="EMBL" id="CM017624">
    <property type="protein sequence ID" value="TYH83145.1"/>
    <property type="molecule type" value="Genomic_DNA"/>
</dbReference>
<keyword evidence="2" id="KW-1185">Reference proteome</keyword>
<sequence>MSDQITTKRGRSPMTLATFVAGAWKTDVRGVEGECATCCNICAEAVCCCGTEAKGLGFFDSVMGLLG</sequence>
<evidence type="ECO:0000313" key="2">
    <source>
        <dbReference type="Proteomes" id="UP000322667"/>
    </source>
</evidence>
<protein>
    <submittedName>
        <fullName evidence="1">Uncharacterized protein</fullName>
    </submittedName>
</protein>
<reference evidence="1 2" key="1">
    <citation type="submission" date="2019-07" db="EMBL/GenBank/DDBJ databases">
        <title>WGS assembly of Gossypium tomentosum.</title>
        <authorList>
            <person name="Chen Z.J."/>
            <person name="Sreedasyam A."/>
            <person name="Ando A."/>
            <person name="Song Q."/>
            <person name="De L."/>
            <person name="Hulse-Kemp A."/>
            <person name="Ding M."/>
            <person name="Ye W."/>
            <person name="Kirkbride R."/>
            <person name="Jenkins J."/>
            <person name="Plott C."/>
            <person name="Lovell J."/>
            <person name="Lin Y.-M."/>
            <person name="Vaughn R."/>
            <person name="Liu B."/>
            <person name="Li W."/>
            <person name="Simpson S."/>
            <person name="Scheffler B."/>
            <person name="Saski C."/>
            <person name="Grover C."/>
            <person name="Hu G."/>
            <person name="Conover J."/>
            <person name="Carlson J."/>
            <person name="Shu S."/>
            <person name="Boston L."/>
            <person name="Williams M."/>
            <person name="Peterson D."/>
            <person name="Mcgee K."/>
            <person name="Jones D."/>
            <person name="Wendel J."/>
            <person name="Stelly D."/>
            <person name="Grimwood J."/>
            <person name="Schmutz J."/>
        </authorList>
    </citation>
    <scope>NUCLEOTIDE SEQUENCE [LARGE SCALE GENOMIC DNA]</scope>
    <source>
        <strain evidence="1">7179.01</strain>
    </source>
</reference>
<dbReference type="AlphaFoldDB" id="A0A5D2LVT5"/>
<evidence type="ECO:0000313" key="1">
    <source>
        <dbReference type="EMBL" id="TYH83145.1"/>
    </source>
</evidence>